<evidence type="ECO:0000259" key="3">
    <source>
        <dbReference type="SMART" id="SM01177"/>
    </source>
</evidence>
<dbReference type="AlphaFoldDB" id="A0A2J7RK12"/>
<dbReference type="OrthoDB" id="8625101at2759"/>
<proteinExistence type="inferred from homology"/>
<dbReference type="PANTHER" id="PTHR13199">
    <property type="entry name" value="GH03947P"/>
    <property type="match status" value="1"/>
</dbReference>
<accession>A0A2J7RK12</accession>
<comment type="caution">
    <text evidence="4">The sequence shown here is derived from an EMBL/GenBank/DDBJ whole genome shotgun (WGS) entry which is preliminary data.</text>
</comment>
<dbReference type="EMBL" id="NEVH01002981">
    <property type="protein sequence ID" value="PNF41177.1"/>
    <property type="molecule type" value="Genomic_DNA"/>
</dbReference>
<feature type="compositionally biased region" description="Low complexity" evidence="2">
    <location>
        <begin position="438"/>
        <end position="453"/>
    </location>
</feature>
<feature type="region of interest" description="Disordered" evidence="2">
    <location>
        <begin position="420"/>
        <end position="459"/>
    </location>
</feature>
<dbReference type="Pfam" id="PF13915">
    <property type="entry name" value="DUF4210"/>
    <property type="match status" value="1"/>
</dbReference>
<dbReference type="Proteomes" id="UP000235965">
    <property type="component" value="Unassembled WGS sequence"/>
</dbReference>
<name>A0A2J7RK12_9NEOP</name>
<gene>
    <name evidence="4" type="ORF">B7P43_G01439</name>
</gene>
<organism evidence="4 5">
    <name type="scientific">Cryptotermes secundus</name>
    <dbReference type="NCBI Taxonomy" id="105785"/>
    <lineage>
        <taxon>Eukaryota</taxon>
        <taxon>Metazoa</taxon>
        <taxon>Ecdysozoa</taxon>
        <taxon>Arthropoda</taxon>
        <taxon>Hexapoda</taxon>
        <taxon>Insecta</taxon>
        <taxon>Pterygota</taxon>
        <taxon>Neoptera</taxon>
        <taxon>Polyneoptera</taxon>
        <taxon>Dictyoptera</taxon>
        <taxon>Blattodea</taxon>
        <taxon>Blattoidea</taxon>
        <taxon>Termitoidae</taxon>
        <taxon>Kalotermitidae</taxon>
        <taxon>Cryptotermitinae</taxon>
        <taxon>Cryptotermes</taxon>
    </lineage>
</organism>
<dbReference type="Pfam" id="PF13889">
    <property type="entry name" value="Chromosome_seg"/>
    <property type="match status" value="1"/>
</dbReference>
<keyword evidence="5" id="KW-1185">Reference proteome</keyword>
<dbReference type="InParanoid" id="A0A2J7RK12"/>
<evidence type="ECO:0000313" key="5">
    <source>
        <dbReference type="Proteomes" id="UP000235965"/>
    </source>
</evidence>
<dbReference type="InterPro" id="IPR025261">
    <property type="entry name" value="Atos-like_cons_dom"/>
</dbReference>
<feature type="domain" description="Atos-like conserved" evidence="3">
    <location>
        <begin position="813"/>
        <end position="872"/>
    </location>
</feature>
<evidence type="ECO:0000256" key="2">
    <source>
        <dbReference type="SAM" id="MobiDB-lite"/>
    </source>
</evidence>
<dbReference type="InterPro" id="IPR033473">
    <property type="entry name" value="Atos-like_C"/>
</dbReference>
<evidence type="ECO:0000313" key="4">
    <source>
        <dbReference type="EMBL" id="PNF41177.1"/>
    </source>
</evidence>
<protein>
    <recommendedName>
        <fullName evidence="3">Atos-like conserved domain-containing protein</fullName>
    </recommendedName>
</protein>
<feature type="region of interest" description="Disordered" evidence="2">
    <location>
        <begin position="323"/>
        <end position="399"/>
    </location>
</feature>
<dbReference type="InterPro" id="IPR051506">
    <property type="entry name" value="ATOS_Transcription_Regulators"/>
</dbReference>
<comment type="similarity">
    <text evidence="1">Belongs to the ATOS family.</text>
</comment>
<sequence>MKPSGEDMHSMMEGQDGVEPHDVFVDLGVLIVEGRIPGGAWAAGRGYGEGPHCAGVGISALPVRHDCDPNNSFLCKRAENFRKHMQLLWQNNIPMCIEVLLCADCQCGQQKAQSPEVANIPSSTDLLLEQWIVTMVTKRCPEMPQISLRGLFQAVRSQLHFSQLSAWWSCSKGSSPAHVNYRVTVPGEAFASQFQRQPVEHSFPVASISRRTAVKVCVRTLPRMAAVPRIQCPLHHCEMEQKKPAADADLLGAVGGAVCCKDETFRWGEVTSKQPAADPLLGESLLDPPQSLDLFTRRYQSPSRCGSPSLEAPEYLMFGRGVTPVRPEGTSRPVIGRWRDNSPPSPPLSSQHHRRLGRQGLVRRRDASNMSASAAGGTGTLAWQKSPTLPGLVDDRMQNPCTRPGKHHCRCAFDEDMDILPPTGNGPDSSIHEPALPCKPSSMPSTSSTTLPAPKRDEPLLDSAQVEGTLPPEDSKMGRLNLELSRREFEEVLSVLRDRNDPPNHTVGKKLAPRSRKGISLRQDLVYTVPSCLPSTSKAAASDKADLLMGAILRSHKTDDASSSLLVKCDQRSKPCRPCDECELIDERTIPSSLIRTTRTESSKCATIKIHNPQCLSNATTGKCSDHVPLKLTSVGDRTKGGASGCDGKIQSDADDGRNMDMPFLNRSLGRIKEFFKAEVKPAQENVESSSVPERPVPSALDKAKFRRSLDSAACMVFHCRTGLPLTSSPAPVRRGTCFDFDSTLNSVSAIRSALFESVPAAPADDALSVSSDDAESETGARSPCSPGIGGPTLSPLGPSLWSHYTLAPCASLLGSFEESVLNGRLEPVSTVQGFTADLGASGCFCPRHLVLPVTVFFYTLGDNDKVSTPYLGHINLGKKGYNVPRSGTIQVTLFNPLGTVVKMFVVMYDLADMPVNSQTFLRQRTLYMPANPNGEQPDNAQKWLRYLIHLRFSSSRSGRIYLHSDIRMIIFRKSDMDTATAHGMDMAYELRSFTHGPTNPKFSPYK</sequence>
<dbReference type="STRING" id="105785.A0A2J7RK12"/>
<dbReference type="SMART" id="SM01177">
    <property type="entry name" value="DUF4210"/>
    <property type="match status" value="1"/>
</dbReference>
<reference evidence="4 5" key="1">
    <citation type="submission" date="2017-12" db="EMBL/GenBank/DDBJ databases">
        <title>Hemimetabolous genomes reveal molecular basis of termite eusociality.</title>
        <authorList>
            <person name="Harrison M.C."/>
            <person name="Jongepier E."/>
            <person name="Robertson H.M."/>
            <person name="Arning N."/>
            <person name="Bitard-Feildel T."/>
            <person name="Chao H."/>
            <person name="Childers C.P."/>
            <person name="Dinh H."/>
            <person name="Doddapaneni H."/>
            <person name="Dugan S."/>
            <person name="Gowin J."/>
            <person name="Greiner C."/>
            <person name="Han Y."/>
            <person name="Hu H."/>
            <person name="Hughes D.S.T."/>
            <person name="Huylmans A.-K."/>
            <person name="Kemena C."/>
            <person name="Kremer L.P.M."/>
            <person name="Lee S.L."/>
            <person name="Lopez-Ezquerra A."/>
            <person name="Mallet L."/>
            <person name="Monroy-Kuhn J.M."/>
            <person name="Moser A."/>
            <person name="Murali S.C."/>
            <person name="Muzny D.M."/>
            <person name="Otani S."/>
            <person name="Piulachs M.-D."/>
            <person name="Poelchau M."/>
            <person name="Qu J."/>
            <person name="Schaub F."/>
            <person name="Wada-Katsumata A."/>
            <person name="Worley K.C."/>
            <person name="Xie Q."/>
            <person name="Ylla G."/>
            <person name="Poulsen M."/>
            <person name="Gibbs R.A."/>
            <person name="Schal C."/>
            <person name="Richards S."/>
            <person name="Belles X."/>
            <person name="Korb J."/>
            <person name="Bornberg-Bauer E."/>
        </authorList>
    </citation>
    <scope>NUCLEOTIDE SEQUENCE [LARGE SCALE GENOMIC DNA]</scope>
    <source>
        <tissue evidence="4">Whole body</tissue>
    </source>
</reference>
<evidence type="ECO:0000256" key="1">
    <source>
        <dbReference type="ARBA" id="ARBA00034497"/>
    </source>
</evidence>
<dbReference type="PANTHER" id="PTHR13199:SF11">
    <property type="entry name" value="PROTEIN ATOSSA"/>
    <property type="match status" value="1"/>
</dbReference>
<feature type="region of interest" description="Disordered" evidence="2">
    <location>
        <begin position="767"/>
        <end position="790"/>
    </location>
</feature>